<name>A0A5M7BPQ1_SACHI</name>
<feature type="domain" description="MmyB-like transcription regulator ligand binding" evidence="1">
    <location>
        <begin position="65"/>
        <end position="168"/>
    </location>
</feature>
<comment type="caution">
    <text evidence="2">The sequence shown here is derived from an EMBL/GenBank/DDBJ whole genome shotgun (WGS) entry which is preliminary data.</text>
</comment>
<dbReference type="RefSeq" id="WP_150069538.1">
    <property type="nucleotide sequence ID" value="NZ_VWPH01000013.1"/>
</dbReference>
<dbReference type="InterPro" id="IPR041413">
    <property type="entry name" value="MLTR_LBD"/>
</dbReference>
<protein>
    <recommendedName>
        <fullName evidence="1">MmyB-like transcription regulator ligand binding domain-containing protein</fullName>
    </recommendedName>
</protein>
<reference evidence="2 3" key="1">
    <citation type="submission" date="2019-09" db="EMBL/GenBank/DDBJ databases">
        <title>Draft genome sequence of the thermophilic Saccharopolyspora hirsuta VKM Ac-666T.</title>
        <authorList>
            <person name="Lobastova T.G."/>
            <person name="Fokina V."/>
            <person name="Bragin E.Y."/>
            <person name="Shtratnikova V.Y."/>
            <person name="Starodumova I.P."/>
            <person name="Tarlachkov S.V."/>
            <person name="Donova M.V."/>
        </authorList>
    </citation>
    <scope>NUCLEOTIDE SEQUENCE [LARGE SCALE GENOMIC DNA]</scope>
    <source>
        <strain evidence="2 3">VKM Ac-666</strain>
    </source>
</reference>
<evidence type="ECO:0000313" key="2">
    <source>
        <dbReference type="EMBL" id="KAA5829254.1"/>
    </source>
</evidence>
<dbReference type="OrthoDB" id="4790304at2"/>
<organism evidence="2 3">
    <name type="scientific">Saccharopolyspora hirsuta</name>
    <dbReference type="NCBI Taxonomy" id="1837"/>
    <lineage>
        <taxon>Bacteria</taxon>
        <taxon>Bacillati</taxon>
        <taxon>Actinomycetota</taxon>
        <taxon>Actinomycetes</taxon>
        <taxon>Pseudonocardiales</taxon>
        <taxon>Pseudonocardiaceae</taxon>
        <taxon>Saccharopolyspora</taxon>
    </lineage>
</organism>
<dbReference type="PANTHER" id="PTHR35010:SF3">
    <property type="entry name" value="BLL4873 PROTEIN"/>
    <property type="match status" value="1"/>
</dbReference>
<dbReference type="PANTHER" id="PTHR35010">
    <property type="entry name" value="BLL4672 PROTEIN-RELATED"/>
    <property type="match status" value="1"/>
</dbReference>
<dbReference type="Gene3D" id="3.30.450.180">
    <property type="match status" value="1"/>
</dbReference>
<dbReference type="Proteomes" id="UP000323946">
    <property type="component" value="Unassembled WGS sequence"/>
</dbReference>
<accession>A0A5M7BPQ1</accession>
<keyword evidence="3" id="KW-1185">Reference proteome</keyword>
<dbReference type="Pfam" id="PF17765">
    <property type="entry name" value="MLTR_LBD"/>
    <property type="match status" value="1"/>
</dbReference>
<proteinExistence type="predicted"/>
<dbReference type="SMR" id="A0A5M7BPQ1"/>
<sequence length="175" mass="19321">MHPFAGPSTAAWRPPAFPRQRRSAEIRDFLRSRRARLTPADVGMPAAGLRREEVAVLAGVGVSWYRYWQDAARAMLGQYQADAARCADDPEFDRLATDMCAVSPAFAEIWAEHHVGSNTRGTKVLDHPEAGELLFEYTMLPLPDLPGPRLLLHSPHPDDDTAPRLADLLAEPVAS</sequence>
<gene>
    <name evidence="2" type="ORF">F1721_26715</name>
</gene>
<dbReference type="EMBL" id="VWPH01000013">
    <property type="protein sequence ID" value="KAA5829254.1"/>
    <property type="molecule type" value="Genomic_DNA"/>
</dbReference>
<evidence type="ECO:0000259" key="1">
    <source>
        <dbReference type="Pfam" id="PF17765"/>
    </source>
</evidence>
<evidence type="ECO:0000313" key="3">
    <source>
        <dbReference type="Proteomes" id="UP000323946"/>
    </source>
</evidence>
<dbReference type="AlphaFoldDB" id="A0A5M7BPQ1"/>